<evidence type="ECO:0000256" key="1">
    <source>
        <dbReference type="SAM" id="Phobius"/>
    </source>
</evidence>
<gene>
    <name evidence="2" type="ORF">QJS35_02570</name>
</gene>
<keyword evidence="1" id="KW-1133">Transmembrane helix</keyword>
<accession>A0ABV1KMG3</accession>
<reference evidence="2 3" key="1">
    <citation type="journal article" date="2023" name="Genome Announc.">
        <title>Pan-Genome Analyses of the Genus Cohnella and Proposal of the Novel Species Cohnella silvisoli sp. nov., Isolated from Forest Soil.</title>
        <authorList>
            <person name="Wang C."/>
            <person name="Mao L."/>
            <person name="Bao G."/>
            <person name="Zhu H."/>
        </authorList>
    </citation>
    <scope>NUCLEOTIDE SEQUENCE [LARGE SCALE GENOMIC DNA]</scope>
    <source>
        <strain evidence="2 3">NL03-T5-1</strain>
    </source>
</reference>
<dbReference type="RefSeq" id="WP_232182218.1">
    <property type="nucleotide sequence ID" value="NZ_JAIOAP010000001.1"/>
</dbReference>
<feature type="transmembrane region" description="Helical" evidence="1">
    <location>
        <begin position="6"/>
        <end position="28"/>
    </location>
</feature>
<protein>
    <submittedName>
        <fullName evidence="2">DUF2681 domain-containing protein</fullName>
    </submittedName>
</protein>
<organism evidence="2 3">
    <name type="scientific">Cohnella silvisoli</name>
    <dbReference type="NCBI Taxonomy" id="2873699"/>
    <lineage>
        <taxon>Bacteria</taxon>
        <taxon>Bacillati</taxon>
        <taxon>Bacillota</taxon>
        <taxon>Bacilli</taxon>
        <taxon>Bacillales</taxon>
        <taxon>Paenibacillaceae</taxon>
        <taxon>Cohnella</taxon>
    </lineage>
</organism>
<keyword evidence="3" id="KW-1185">Reference proteome</keyword>
<comment type="caution">
    <text evidence="2">The sequence shown here is derived from an EMBL/GenBank/DDBJ whole genome shotgun (WGS) entry which is preliminary data.</text>
</comment>
<dbReference type="Proteomes" id="UP001493487">
    <property type="component" value="Unassembled WGS sequence"/>
</dbReference>
<keyword evidence="1" id="KW-0472">Membrane</keyword>
<sequence length="36" mass="4091">MLDLYMVLMLAGTFALFYGFLAWCSRVVDETGGDRK</sequence>
<dbReference type="EMBL" id="JASKHM010000001">
    <property type="protein sequence ID" value="MEQ4481274.1"/>
    <property type="molecule type" value="Genomic_DNA"/>
</dbReference>
<evidence type="ECO:0000313" key="3">
    <source>
        <dbReference type="Proteomes" id="UP001493487"/>
    </source>
</evidence>
<evidence type="ECO:0000313" key="2">
    <source>
        <dbReference type="EMBL" id="MEQ4481274.1"/>
    </source>
</evidence>
<keyword evidence="1" id="KW-0812">Transmembrane</keyword>
<name>A0ABV1KMG3_9BACL</name>
<proteinExistence type="predicted"/>